<evidence type="ECO:0000313" key="3">
    <source>
        <dbReference type="Proteomes" id="UP000621799"/>
    </source>
</evidence>
<organism evidence="2 3">
    <name type="scientific">Zarconia navalis LEGE 11467</name>
    <dbReference type="NCBI Taxonomy" id="1828826"/>
    <lineage>
        <taxon>Bacteria</taxon>
        <taxon>Bacillati</taxon>
        <taxon>Cyanobacteriota</taxon>
        <taxon>Cyanophyceae</taxon>
        <taxon>Oscillatoriophycideae</taxon>
        <taxon>Oscillatoriales</taxon>
        <taxon>Oscillatoriales incertae sedis</taxon>
        <taxon>Zarconia</taxon>
        <taxon>Zarconia navalis</taxon>
    </lineage>
</organism>
<dbReference type="RefSeq" id="WP_264322513.1">
    <property type="nucleotide sequence ID" value="NZ_JADEXN010000340.1"/>
</dbReference>
<name>A0A928VXZ5_9CYAN</name>
<reference evidence="2" key="1">
    <citation type="submission" date="2020-10" db="EMBL/GenBank/DDBJ databases">
        <authorList>
            <person name="Castelo-Branco R."/>
            <person name="Eusebio N."/>
            <person name="Adriana R."/>
            <person name="Vieira A."/>
            <person name="Brugerolle De Fraissinette N."/>
            <person name="Rezende De Castro R."/>
            <person name="Schneider M.P."/>
            <person name="Vasconcelos V."/>
            <person name="Leao P.N."/>
        </authorList>
    </citation>
    <scope>NUCLEOTIDE SEQUENCE</scope>
    <source>
        <strain evidence="2">LEGE 11467</strain>
    </source>
</reference>
<dbReference type="AlphaFoldDB" id="A0A928VXZ5"/>
<accession>A0A928VXZ5</accession>
<evidence type="ECO:0000313" key="2">
    <source>
        <dbReference type="EMBL" id="MBE9042349.1"/>
    </source>
</evidence>
<sequence length="349" mass="39878">MPLSLGSLLDRLKNWFPRTGAEIEAKASKLEAQLTQTNKHFQPLSREKRQSLREKIETLPSPESHRAAVKSALEAALARWKVDRDTTNSVVILASPIEPLDRIWEDTLETWEGKTDYQVRVLQPDSRPQDCTQIADQLREQLAATDESDDGRPEILVIPHLEWYFLRTVEGLDGIECLQQLMVENSHRFWAIGCNSWAWQYLDYVCQSSAYCDRTLCLPELEPIEIKDWLASINDGIEFCDNSSSDLDDPEDWDVLQENWQSRAELVYFDKLQKTASGLGRVAIQLWLASLCVKTGSSDDSDEESTDTVSEEASPQARRERIDLPDRPALTLADRHLVYSVGSVYLIWH</sequence>
<keyword evidence="3" id="KW-1185">Reference proteome</keyword>
<feature type="compositionally biased region" description="Acidic residues" evidence="1">
    <location>
        <begin position="299"/>
        <end position="310"/>
    </location>
</feature>
<comment type="caution">
    <text evidence="2">The sequence shown here is derived from an EMBL/GenBank/DDBJ whole genome shotgun (WGS) entry which is preliminary data.</text>
</comment>
<evidence type="ECO:0000256" key="1">
    <source>
        <dbReference type="SAM" id="MobiDB-lite"/>
    </source>
</evidence>
<proteinExistence type="predicted"/>
<protein>
    <submittedName>
        <fullName evidence="2">Uncharacterized protein</fullName>
    </submittedName>
</protein>
<dbReference type="Proteomes" id="UP000621799">
    <property type="component" value="Unassembled WGS sequence"/>
</dbReference>
<gene>
    <name evidence="2" type="ORF">IQ235_16370</name>
</gene>
<feature type="region of interest" description="Disordered" evidence="1">
    <location>
        <begin position="297"/>
        <end position="321"/>
    </location>
</feature>
<dbReference type="EMBL" id="JADEXN010000340">
    <property type="protein sequence ID" value="MBE9042349.1"/>
    <property type="molecule type" value="Genomic_DNA"/>
</dbReference>